<feature type="compositionally biased region" description="Basic residues" evidence="1">
    <location>
        <begin position="139"/>
        <end position="151"/>
    </location>
</feature>
<evidence type="ECO:0000256" key="2">
    <source>
        <dbReference type="SAM" id="SignalP"/>
    </source>
</evidence>
<feature type="region of interest" description="Disordered" evidence="1">
    <location>
        <begin position="768"/>
        <end position="789"/>
    </location>
</feature>
<keyword evidence="4" id="KW-1185">Reference proteome</keyword>
<feature type="region of interest" description="Disordered" evidence="1">
    <location>
        <begin position="210"/>
        <end position="322"/>
    </location>
</feature>
<accession>A0A7M7KKS8</accession>
<feature type="chain" id="PRO_5029478348" evidence="2">
    <location>
        <begin position="25"/>
        <end position="853"/>
    </location>
</feature>
<feature type="signal peptide" evidence="2">
    <location>
        <begin position="1"/>
        <end position="24"/>
    </location>
</feature>
<dbReference type="RefSeq" id="XP_022668368.1">
    <property type="nucleotide sequence ID" value="XM_022812633.1"/>
</dbReference>
<dbReference type="AlphaFoldDB" id="A0A7M7KKS8"/>
<dbReference type="InParanoid" id="A0A7M7KKS8"/>
<feature type="region of interest" description="Disordered" evidence="1">
    <location>
        <begin position="137"/>
        <end position="160"/>
    </location>
</feature>
<feature type="compositionally biased region" description="Polar residues" evidence="1">
    <location>
        <begin position="491"/>
        <end position="500"/>
    </location>
</feature>
<name>A0A7M7KKS8_VARDE</name>
<dbReference type="OrthoDB" id="10661386at2759"/>
<evidence type="ECO:0000313" key="4">
    <source>
        <dbReference type="Proteomes" id="UP000594260"/>
    </source>
</evidence>
<feature type="compositionally biased region" description="Polar residues" evidence="1">
    <location>
        <begin position="252"/>
        <end position="264"/>
    </location>
</feature>
<evidence type="ECO:0000313" key="3">
    <source>
        <dbReference type="EnsemblMetazoa" id="XP_022668368"/>
    </source>
</evidence>
<protein>
    <submittedName>
        <fullName evidence="3">Uncharacterized protein</fullName>
    </submittedName>
</protein>
<evidence type="ECO:0000256" key="1">
    <source>
        <dbReference type="SAM" id="MobiDB-lite"/>
    </source>
</evidence>
<reference evidence="3" key="1">
    <citation type="submission" date="2021-01" db="UniProtKB">
        <authorList>
            <consortium name="EnsemblMetazoa"/>
        </authorList>
    </citation>
    <scope>IDENTIFICATION</scope>
</reference>
<feature type="region of interest" description="Disordered" evidence="1">
    <location>
        <begin position="357"/>
        <end position="378"/>
    </location>
</feature>
<feature type="compositionally biased region" description="Low complexity" evidence="1">
    <location>
        <begin position="213"/>
        <end position="224"/>
    </location>
</feature>
<feature type="region of interest" description="Disordered" evidence="1">
    <location>
        <begin position="491"/>
        <end position="511"/>
    </location>
</feature>
<feature type="compositionally biased region" description="Basic and acidic residues" evidence="1">
    <location>
        <begin position="90"/>
        <end position="106"/>
    </location>
</feature>
<feature type="compositionally biased region" description="Low complexity" evidence="1">
    <location>
        <begin position="241"/>
        <end position="251"/>
    </location>
</feature>
<sequence>MRCLSLLASLAIIILCLPVDSAVADYGLTAQESRVGDIIQGVVDHYLGQSRDTSALSLALLDAIQTEKVRSLLDAENHNGDGKPPSATDRPAERKKEHLNVEKRDTPLSPPELLRELVDGDFSNPLNTMYMEVAGQHKNCTKRKRRRKKPKFTGIGNESRNTAPSYIVAGMTPQTQRTLTEYSHTGVPPVGNVDIPRLIAEEQSYFEETTTRSSAYSSDGSALSPYGITERPGIIPKDSETSTTASFTESTYKQSNFASDSSTLFPPPASTRSSRRTSFEKFERSTPLPQQNAHETDVVLPKRAKTPERLPQNGFTEPPWMNVDPLNKRISAEADHDPNSYAEATGFSRDLLLSPRASQLQSGSTTVAPKAQTDASRVQLKPASLTMLPTMTTTTSTLSDVSHSIPTVAPSFPLRTAEPSQQLRTLVPSSLNKGTLQHFSLYPKYPQVNTQSKIILAVGGARYAPLPLEVVMALGNKRDVAADQRIPKNDFNNVLENKNPPSFLDEPPVDDSKTVEAPLVELTAKNDKMIIDPSVETIKYKGQTVQPPLLVPTPPSELLSMPPQIVDEQVLVFSSLNTPNESDGSDAARTAPAVPITTMISNFSKNTPAVVGTGRTIMLQPINYPLEHAHDVECNRTRGLHECDPPAIESRLQTKDDRDDVLGKIAIASKSTTATEGAHKIDLDDDDEDVTATASLSRSAQSNVTAIPRLAMTVNHTTANITMPQAPMILMQGLQVPAPEIDSDAATHGYARGTTRLHVPFVYHVHKSLQSKKNNQAREDETETTDPDGKVLSRTLISLPNNPLARLAPLKADYYKYGKSSLKGYLPKSFLKLERLRYVKPVSGQHRSMLLFE</sequence>
<organism evidence="3 4">
    <name type="scientific">Varroa destructor</name>
    <name type="common">Honeybee mite</name>
    <dbReference type="NCBI Taxonomy" id="109461"/>
    <lineage>
        <taxon>Eukaryota</taxon>
        <taxon>Metazoa</taxon>
        <taxon>Ecdysozoa</taxon>
        <taxon>Arthropoda</taxon>
        <taxon>Chelicerata</taxon>
        <taxon>Arachnida</taxon>
        <taxon>Acari</taxon>
        <taxon>Parasitiformes</taxon>
        <taxon>Mesostigmata</taxon>
        <taxon>Gamasina</taxon>
        <taxon>Dermanyssoidea</taxon>
        <taxon>Varroidae</taxon>
        <taxon>Varroa</taxon>
    </lineage>
</organism>
<dbReference type="GeneID" id="111253360"/>
<feature type="region of interest" description="Disordered" evidence="1">
    <location>
        <begin position="74"/>
        <end position="108"/>
    </location>
</feature>
<dbReference type="KEGG" id="vde:111253360"/>
<keyword evidence="2" id="KW-0732">Signal</keyword>
<dbReference type="Proteomes" id="UP000594260">
    <property type="component" value="Unplaced"/>
</dbReference>
<proteinExistence type="predicted"/>
<dbReference type="EnsemblMetazoa" id="XM_022812633">
    <property type="protein sequence ID" value="XP_022668368"/>
    <property type="gene ID" value="LOC111253360"/>
</dbReference>
<feature type="compositionally biased region" description="Polar residues" evidence="1">
    <location>
        <begin position="357"/>
        <end position="367"/>
    </location>
</feature>